<evidence type="ECO:0000256" key="1">
    <source>
        <dbReference type="SAM" id="Phobius"/>
    </source>
</evidence>
<reference evidence="2 3" key="1">
    <citation type="submission" date="2023-09" db="EMBL/GenBank/DDBJ databases">
        <authorList>
            <person name="Rey-Velasco X."/>
        </authorList>
    </citation>
    <scope>NUCLEOTIDE SEQUENCE [LARGE SCALE GENOMIC DNA]</scope>
    <source>
        <strain evidence="2 3">F394</strain>
    </source>
</reference>
<feature type="transmembrane region" description="Helical" evidence="1">
    <location>
        <begin position="56"/>
        <end position="84"/>
    </location>
</feature>
<name>A0ABU3BNC7_9BACT</name>
<gene>
    <name evidence="2" type="ORF">RM540_03395</name>
</gene>
<sequence length="203" mass="21409">MPAYVDTPGGIVAADGTRFHTTEPLLREYAGGVIDAVGLDVLVRRTGVWLRSPQTLAVWVLPALLAVVPWWFALSLALALYASWTVAAPGLVFPGLARAAAVLEHPVVQGLVYVGALSAFAAAGHFAAVWTGVAGFVALRLGLVGAAVRPALAGVVDALYPLPPADQTLRAFIIREGLRRGVTLPGIGEVERRVRNFWGRGED</sequence>
<proteinExistence type="predicted"/>
<protein>
    <submittedName>
        <fullName evidence="2">Uncharacterized protein</fullName>
    </submittedName>
</protein>
<evidence type="ECO:0000313" key="2">
    <source>
        <dbReference type="EMBL" id="MDT0630781.1"/>
    </source>
</evidence>
<keyword evidence="1" id="KW-0472">Membrane</keyword>
<evidence type="ECO:0000313" key="3">
    <source>
        <dbReference type="Proteomes" id="UP001267426"/>
    </source>
</evidence>
<dbReference type="RefSeq" id="WP_311662115.1">
    <property type="nucleotide sequence ID" value="NZ_JAVRHT010000004.1"/>
</dbReference>
<feature type="transmembrane region" description="Helical" evidence="1">
    <location>
        <begin position="111"/>
        <end position="139"/>
    </location>
</feature>
<organism evidence="2 3">
    <name type="scientific">Rubrivirga litoralis</name>
    <dbReference type="NCBI Taxonomy" id="3075598"/>
    <lineage>
        <taxon>Bacteria</taxon>
        <taxon>Pseudomonadati</taxon>
        <taxon>Rhodothermota</taxon>
        <taxon>Rhodothermia</taxon>
        <taxon>Rhodothermales</taxon>
        <taxon>Rubricoccaceae</taxon>
        <taxon>Rubrivirga</taxon>
    </lineage>
</organism>
<keyword evidence="3" id="KW-1185">Reference proteome</keyword>
<keyword evidence="1" id="KW-0812">Transmembrane</keyword>
<dbReference type="Proteomes" id="UP001267426">
    <property type="component" value="Unassembled WGS sequence"/>
</dbReference>
<comment type="caution">
    <text evidence="2">The sequence shown here is derived from an EMBL/GenBank/DDBJ whole genome shotgun (WGS) entry which is preliminary data.</text>
</comment>
<accession>A0ABU3BNC7</accession>
<dbReference type="EMBL" id="JAVRHT010000004">
    <property type="protein sequence ID" value="MDT0630781.1"/>
    <property type="molecule type" value="Genomic_DNA"/>
</dbReference>
<keyword evidence="1" id="KW-1133">Transmembrane helix</keyword>